<dbReference type="RefSeq" id="WP_097122582.1">
    <property type="nucleotide sequence ID" value="NZ_OCND01000006.1"/>
</dbReference>
<dbReference type="Proteomes" id="UP000219374">
    <property type="component" value="Unassembled WGS sequence"/>
</dbReference>
<evidence type="ECO:0008006" key="3">
    <source>
        <dbReference type="Google" id="ProtNLM"/>
    </source>
</evidence>
<organism evidence="1 2">
    <name type="scientific">Pseudoxanthomonas wuyuanensis</name>
    <dbReference type="NCBI Taxonomy" id="1073196"/>
    <lineage>
        <taxon>Bacteria</taxon>
        <taxon>Pseudomonadati</taxon>
        <taxon>Pseudomonadota</taxon>
        <taxon>Gammaproteobacteria</taxon>
        <taxon>Lysobacterales</taxon>
        <taxon>Lysobacteraceae</taxon>
        <taxon>Pseudoxanthomonas</taxon>
    </lineage>
</organism>
<gene>
    <name evidence="1" type="ORF">SAMN06296416_106103</name>
</gene>
<evidence type="ECO:0000313" key="1">
    <source>
        <dbReference type="EMBL" id="SOD55138.1"/>
    </source>
</evidence>
<keyword evidence="2" id="KW-1185">Reference proteome</keyword>
<proteinExistence type="predicted"/>
<sequence>MSALCLGLAGAIAATLAVPGSGFTLAWWHSVEKTRWEEHYLVRDDGLHLQYARVRGSGAGMEIPDDARFENGYWTYRPQLPALQPLRLTRSGYSADYELCIDGRCQPMSALLGPPEDAGSAALELWSCRQPGAMMAPNVSWNRAP</sequence>
<name>A0A286D916_9GAMM</name>
<evidence type="ECO:0000313" key="2">
    <source>
        <dbReference type="Proteomes" id="UP000219374"/>
    </source>
</evidence>
<dbReference type="AlphaFoldDB" id="A0A286D916"/>
<accession>A0A286D916</accession>
<protein>
    <recommendedName>
        <fullName evidence="3">DUF1850 domain-containing protein</fullName>
    </recommendedName>
</protein>
<dbReference type="InterPro" id="IPR015001">
    <property type="entry name" value="DUF1850"/>
</dbReference>
<dbReference type="EMBL" id="OCND01000006">
    <property type="protein sequence ID" value="SOD55138.1"/>
    <property type="molecule type" value="Genomic_DNA"/>
</dbReference>
<reference evidence="1 2" key="1">
    <citation type="submission" date="2017-09" db="EMBL/GenBank/DDBJ databases">
        <authorList>
            <person name="Ehlers B."/>
            <person name="Leendertz F.H."/>
        </authorList>
    </citation>
    <scope>NUCLEOTIDE SEQUENCE [LARGE SCALE GENOMIC DNA]</scope>
    <source>
        <strain evidence="1 2">CGMCC 1.10978</strain>
    </source>
</reference>
<dbReference type="Pfam" id="PF08905">
    <property type="entry name" value="DUF1850"/>
    <property type="match status" value="1"/>
</dbReference>
<dbReference type="OrthoDB" id="5298197at2"/>